<keyword evidence="1" id="KW-0812">Transmembrane</keyword>
<evidence type="ECO:0000313" key="3">
    <source>
        <dbReference type="Proteomes" id="UP000178851"/>
    </source>
</evidence>
<reference evidence="2 3" key="1">
    <citation type="journal article" date="2016" name="Nat. Commun.">
        <title>Thousands of microbial genomes shed light on interconnected biogeochemical processes in an aquifer system.</title>
        <authorList>
            <person name="Anantharaman K."/>
            <person name="Brown C.T."/>
            <person name="Hug L.A."/>
            <person name="Sharon I."/>
            <person name="Castelle C.J."/>
            <person name="Probst A.J."/>
            <person name="Thomas B.C."/>
            <person name="Singh A."/>
            <person name="Wilkins M.J."/>
            <person name="Karaoz U."/>
            <person name="Brodie E.L."/>
            <person name="Williams K.H."/>
            <person name="Hubbard S.S."/>
            <person name="Banfield J.F."/>
        </authorList>
    </citation>
    <scope>NUCLEOTIDE SEQUENCE [LARGE SCALE GENOMIC DNA]</scope>
</reference>
<dbReference type="Proteomes" id="UP000178851">
    <property type="component" value="Unassembled WGS sequence"/>
</dbReference>
<feature type="transmembrane region" description="Helical" evidence="1">
    <location>
        <begin position="39"/>
        <end position="60"/>
    </location>
</feature>
<protein>
    <submittedName>
        <fullName evidence="2">Uncharacterized protein</fullName>
    </submittedName>
</protein>
<comment type="caution">
    <text evidence="2">The sequence shown here is derived from an EMBL/GenBank/DDBJ whole genome shotgun (WGS) entry which is preliminary data.</text>
</comment>
<name>A0A1F7YND4_9BACT</name>
<proteinExistence type="predicted"/>
<gene>
    <name evidence="2" type="ORF">A2627_00640</name>
</gene>
<dbReference type="AlphaFoldDB" id="A0A1F7YND4"/>
<keyword evidence="1" id="KW-0472">Membrane</keyword>
<accession>A0A1F7YND4</accession>
<evidence type="ECO:0000256" key="1">
    <source>
        <dbReference type="SAM" id="Phobius"/>
    </source>
</evidence>
<evidence type="ECO:0000313" key="2">
    <source>
        <dbReference type="EMBL" id="OGM28035.1"/>
    </source>
</evidence>
<dbReference type="EMBL" id="MGGI01000001">
    <property type="protein sequence ID" value="OGM28035.1"/>
    <property type="molecule type" value="Genomic_DNA"/>
</dbReference>
<keyword evidence="1" id="KW-1133">Transmembrane helix</keyword>
<sequence>MQVKLAQIFGTVEPPPGVVQFSGGNLQGLSAFLSNILKLLIVAAGIFAVFNFILAGYAFLSAGDNPKDIEKAWAKIWQSLLGLTVAAGAFILAAIFGKLLFNDYNALLLIRVFGPTP</sequence>
<organism evidence="2 3">
    <name type="scientific">Candidatus Woesebacteria bacterium RIFCSPHIGHO2_01_FULL_39_28</name>
    <dbReference type="NCBI Taxonomy" id="1802496"/>
    <lineage>
        <taxon>Bacteria</taxon>
        <taxon>Candidatus Woeseibacteriota</taxon>
    </lineage>
</organism>
<feature type="transmembrane region" description="Helical" evidence="1">
    <location>
        <begin position="80"/>
        <end position="101"/>
    </location>
</feature>